<dbReference type="Proteomes" id="UP000821845">
    <property type="component" value="Chromosome 10"/>
</dbReference>
<comment type="caution">
    <text evidence="1">The sequence shown here is derived from an EMBL/GenBank/DDBJ whole genome shotgun (WGS) entry which is preliminary data.</text>
</comment>
<proteinExistence type="predicted"/>
<evidence type="ECO:0000313" key="2">
    <source>
        <dbReference type="Proteomes" id="UP000821845"/>
    </source>
</evidence>
<evidence type="ECO:0000313" key="1">
    <source>
        <dbReference type="EMBL" id="KAH6943171.1"/>
    </source>
</evidence>
<reference evidence="1" key="1">
    <citation type="submission" date="2020-05" db="EMBL/GenBank/DDBJ databases">
        <title>Large-scale comparative analyses of tick genomes elucidate their genetic diversity and vector capacities.</title>
        <authorList>
            <person name="Jia N."/>
            <person name="Wang J."/>
            <person name="Shi W."/>
            <person name="Du L."/>
            <person name="Sun Y."/>
            <person name="Zhan W."/>
            <person name="Jiang J."/>
            <person name="Wang Q."/>
            <person name="Zhang B."/>
            <person name="Ji P."/>
            <person name="Sakyi L.B."/>
            <person name="Cui X."/>
            <person name="Yuan T."/>
            <person name="Jiang B."/>
            <person name="Yang W."/>
            <person name="Lam T.T.-Y."/>
            <person name="Chang Q."/>
            <person name="Ding S."/>
            <person name="Wang X."/>
            <person name="Zhu J."/>
            <person name="Ruan X."/>
            <person name="Zhao L."/>
            <person name="Wei J."/>
            <person name="Que T."/>
            <person name="Du C."/>
            <person name="Cheng J."/>
            <person name="Dai P."/>
            <person name="Han X."/>
            <person name="Huang E."/>
            <person name="Gao Y."/>
            <person name="Liu J."/>
            <person name="Shao H."/>
            <person name="Ye R."/>
            <person name="Li L."/>
            <person name="Wei W."/>
            <person name="Wang X."/>
            <person name="Wang C."/>
            <person name="Yang T."/>
            <person name="Huo Q."/>
            <person name="Li W."/>
            <person name="Guo W."/>
            <person name="Chen H."/>
            <person name="Zhou L."/>
            <person name="Ni X."/>
            <person name="Tian J."/>
            <person name="Zhou Y."/>
            <person name="Sheng Y."/>
            <person name="Liu T."/>
            <person name="Pan Y."/>
            <person name="Xia L."/>
            <person name="Li J."/>
            <person name="Zhao F."/>
            <person name="Cao W."/>
        </authorList>
    </citation>
    <scope>NUCLEOTIDE SEQUENCE</scope>
    <source>
        <strain evidence="1">Hyas-2018</strain>
    </source>
</reference>
<organism evidence="1 2">
    <name type="scientific">Hyalomma asiaticum</name>
    <name type="common">Tick</name>
    <dbReference type="NCBI Taxonomy" id="266040"/>
    <lineage>
        <taxon>Eukaryota</taxon>
        <taxon>Metazoa</taxon>
        <taxon>Ecdysozoa</taxon>
        <taxon>Arthropoda</taxon>
        <taxon>Chelicerata</taxon>
        <taxon>Arachnida</taxon>
        <taxon>Acari</taxon>
        <taxon>Parasitiformes</taxon>
        <taxon>Ixodida</taxon>
        <taxon>Ixodoidea</taxon>
        <taxon>Ixodidae</taxon>
        <taxon>Hyalomminae</taxon>
        <taxon>Hyalomma</taxon>
    </lineage>
</organism>
<protein>
    <submittedName>
        <fullName evidence="1">Uncharacterized protein</fullName>
    </submittedName>
</protein>
<dbReference type="EMBL" id="CM023490">
    <property type="protein sequence ID" value="KAH6943171.1"/>
    <property type="molecule type" value="Genomic_DNA"/>
</dbReference>
<name>A0ACB7T7P0_HYAAI</name>
<gene>
    <name evidence="1" type="ORF">HPB50_017116</name>
</gene>
<sequence length="488" mass="52882">MEMFRLESLLTVEEALQQNEPEEGVEDNAAVAMDAAEVAADHVDYIEQRSDARLVHCIAGYVARKRILPLGCTFCRNACIVPRDSTTGELPSQATREWDLGGLLYASESLYNLVQLLESKLTHMFSTVRGAKKRRRFRRNHLRRGHLAAPPEQSQAQSPEQRPGQQRQQVDGYDKSDNRATRRPNEGDTTTPGPSATSQHAEAQEQEEFREPLAAKAPECLSEKLETSETLEEGVPSLIKPDTGGEGTVSTSRGLLTIRASQNEEEELVAAVGIEEGAPNPISSDTRSEGTSRTETEHAEMENGGADTPGGSGAVRRDAAALMEEQRNDPTLARAWKDAKEGKGEQIPCANASVLQLKTSLVNLGRSGALIGLSIGFGTPVWAHSMHDFRGLFDNNVYWGFAFKNFDTVTRHAVVKGPGNVGQLTSRSTEAYSILASVEHATAAAGIEPATFVSAASLHITPPYNHCATVAARNHLVAGSVDTFQRSI</sequence>
<keyword evidence="2" id="KW-1185">Reference proteome</keyword>
<accession>A0ACB7T7P0</accession>